<proteinExistence type="predicted"/>
<sequence length="207" mass="23855">TFTDRDKVRKQMIYNKQRAGILKPSHSFATFENYNSFLDGVVERELVFMGIGEFSRVGEVGGKIGGVHIKYLSDSVERNTGVRIFKPTDYATNGYNEMQVHQMFKSIYKVKDNSEMNRYTADDKWDIICRHVDKRITTGTKMYENYVPDDGIGEAYKKLIDDPPDFQYNLLSNNCQSFTNALINYQTRGIVNPAWNGTLEQYLVGPR</sequence>
<name>A0A140HES2_9REOV</name>
<protein>
    <submittedName>
        <fullName evidence="1">Uncharacterized protein</fullName>
    </submittedName>
</protein>
<accession>A0A140HES2</accession>
<evidence type="ECO:0000313" key="1">
    <source>
        <dbReference type="EMBL" id="AMO03249.1"/>
    </source>
</evidence>
<dbReference type="EMBL" id="KU754534">
    <property type="protein sequence ID" value="AMO03249.1"/>
    <property type="molecule type" value="Genomic_RNA"/>
</dbReference>
<reference evidence="1" key="1">
    <citation type="journal article" date="2016" name="Evol. Bioinform. Online">
        <title>Twenty-five new viruses associated with the Drosophilidae (Diptera).</title>
        <authorList>
            <person name="Webster C.L."/>
            <person name="Longdon B."/>
            <person name="Lewis S.H."/>
            <person name="Obbard D.J."/>
        </authorList>
    </citation>
    <scope>NUCLEOTIDE SEQUENCE</scope>
    <source>
        <strain evidence="1">Sdef_PoolSeq5</strain>
    </source>
</reference>
<feature type="non-terminal residue" evidence="1">
    <location>
        <position position="1"/>
    </location>
</feature>
<organism evidence="1">
    <name type="scientific">Soudat virus</name>
    <dbReference type="NCBI Taxonomy" id="1807814"/>
    <lineage>
        <taxon>Viruses</taxon>
        <taxon>Riboviria</taxon>
        <taxon>Orthornavirae</taxon>
        <taxon>Duplornaviricota</taxon>
        <taxon>Resentoviricetes</taxon>
        <taxon>Reovirales</taxon>
    </lineage>
</organism>
<feature type="non-terminal residue" evidence="1">
    <location>
        <position position="207"/>
    </location>
</feature>